<gene>
    <name evidence="2" type="ORF">RIdsm_00384</name>
    <name evidence="1" type="ORF">XM52_11600</name>
</gene>
<dbReference type="Gene3D" id="3.30.420.310">
    <property type="entry name" value="2-keto-3-deoxy-galactonokinase, C-terminal domain"/>
    <property type="match status" value="1"/>
</dbReference>
<accession>A0A0T5P8W9</accession>
<dbReference type="STRING" id="540747.SAMN04488031_107175"/>
<protein>
    <submittedName>
        <fullName evidence="2">2-keto-3-deoxy-galactonokinase</fullName>
    </submittedName>
</protein>
<dbReference type="InterPro" id="IPR007729">
    <property type="entry name" value="DGOK"/>
</dbReference>
<evidence type="ECO:0000313" key="4">
    <source>
        <dbReference type="Proteomes" id="UP000325785"/>
    </source>
</evidence>
<dbReference type="RefSeq" id="WP_057816296.1">
    <property type="nucleotide sequence ID" value="NZ_CP031598.1"/>
</dbReference>
<reference evidence="2 4" key="2">
    <citation type="submission" date="2018-08" db="EMBL/GenBank/DDBJ databases">
        <title>Genetic Globetrotter - A new plasmid hitch-hiking vast phylogenetic and geographic distances.</title>
        <authorList>
            <person name="Vollmers J."/>
            <person name="Petersen J."/>
        </authorList>
    </citation>
    <scope>NUCLEOTIDE SEQUENCE [LARGE SCALE GENOMIC DNA]</scope>
    <source>
        <strain evidence="2 4">DSM 26383</strain>
    </source>
</reference>
<dbReference type="Proteomes" id="UP000051401">
    <property type="component" value="Unassembled WGS sequence"/>
</dbReference>
<keyword evidence="2" id="KW-0808">Transferase</keyword>
<evidence type="ECO:0000313" key="2">
    <source>
        <dbReference type="EMBL" id="QEW24603.1"/>
    </source>
</evidence>
<dbReference type="Proteomes" id="UP000325785">
    <property type="component" value="Chromosome"/>
</dbReference>
<dbReference type="AlphaFoldDB" id="A0A0T5P8W9"/>
<dbReference type="Pfam" id="PF05035">
    <property type="entry name" value="DGOK"/>
    <property type="match status" value="1"/>
</dbReference>
<keyword evidence="2" id="KW-0418">Kinase</keyword>
<evidence type="ECO:0000313" key="3">
    <source>
        <dbReference type="Proteomes" id="UP000051401"/>
    </source>
</evidence>
<proteinExistence type="predicted"/>
<dbReference type="EMBL" id="CP031598">
    <property type="protein sequence ID" value="QEW24603.1"/>
    <property type="molecule type" value="Genomic_DNA"/>
</dbReference>
<dbReference type="EMBL" id="LAXI01000006">
    <property type="protein sequence ID" value="KRS17654.1"/>
    <property type="molecule type" value="Genomic_DNA"/>
</dbReference>
<name>A0A0T5P8W9_9RHOB</name>
<keyword evidence="3" id="KW-1185">Reference proteome</keyword>
<sequence length="238" mass="24441">MTGWIALGKAPDGVRACAMKGGRLLEQVTAGSEGAALENLSEPAERILRIGDGTPAALPANILPEGGHGLPGFSQKSPPDVIGAWVRLWLAGFLSNQPNWDGVINATEGPVSHWIHISAGEAVSSQSFLTPRLIDALGGAETPDTDAMNDSLSRPERLAAHLRAAEVAGNMQALTGHLIGAELAAARAYWLGQQVAVIAPPPAPIAAALKAQSVPCETQTPDDLLAPGLAAIGKTLGL</sequence>
<dbReference type="GO" id="GO:0016301">
    <property type="term" value="F:kinase activity"/>
    <property type="evidence" value="ECO:0007669"/>
    <property type="project" value="UniProtKB-KW"/>
</dbReference>
<evidence type="ECO:0000313" key="1">
    <source>
        <dbReference type="EMBL" id="KRS17654.1"/>
    </source>
</evidence>
<organism evidence="1 3">
    <name type="scientific">Roseovarius indicus</name>
    <dbReference type="NCBI Taxonomy" id="540747"/>
    <lineage>
        <taxon>Bacteria</taxon>
        <taxon>Pseudomonadati</taxon>
        <taxon>Pseudomonadota</taxon>
        <taxon>Alphaproteobacteria</taxon>
        <taxon>Rhodobacterales</taxon>
        <taxon>Roseobacteraceae</taxon>
        <taxon>Roseovarius</taxon>
    </lineage>
</organism>
<reference evidence="1 3" key="1">
    <citation type="submission" date="2015-04" db="EMBL/GenBank/DDBJ databases">
        <title>The draft genome sequence of Roseovarius indicus B108T.</title>
        <authorList>
            <person name="Li G."/>
            <person name="Lai Q."/>
            <person name="Shao Z."/>
            <person name="Yan P."/>
        </authorList>
    </citation>
    <scope>NUCLEOTIDE SEQUENCE [LARGE SCALE GENOMIC DNA]</scope>
    <source>
        <strain evidence="1 3">B108</strain>
    </source>
</reference>
<dbReference type="OrthoDB" id="256574at2"/>
<dbReference type="InterPro" id="IPR042257">
    <property type="entry name" value="DGOK_C"/>
</dbReference>
<dbReference type="KEGG" id="rid:RIdsm_00384"/>
<dbReference type="PATRIC" id="fig|540747.5.peg.5297"/>